<reference evidence="1 2" key="1">
    <citation type="submission" date="2022-08" db="EMBL/GenBank/DDBJ databases">
        <title>Genome Sequence of the sulphate-reducing bacterium, Pseudodesulfovibrio sp. SYK.</title>
        <authorList>
            <person name="Kondo R."/>
            <person name="Kataoka T."/>
        </authorList>
    </citation>
    <scope>NUCLEOTIDE SEQUENCE [LARGE SCALE GENOMIC DNA]</scope>
    <source>
        <strain evidence="1 2">SYK</strain>
    </source>
</reference>
<evidence type="ECO:0000313" key="1">
    <source>
        <dbReference type="EMBL" id="BDQ37723.1"/>
    </source>
</evidence>
<dbReference type="RefSeq" id="WP_281760242.1">
    <property type="nucleotide sequence ID" value="NZ_AP026709.1"/>
</dbReference>
<dbReference type="EMBL" id="AP026709">
    <property type="protein sequence ID" value="BDQ37723.1"/>
    <property type="molecule type" value="Genomic_DNA"/>
</dbReference>
<dbReference type="PANTHER" id="PTHR37691">
    <property type="entry name" value="BLR3518 PROTEIN"/>
    <property type="match status" value="1"/>
</dbReference>
<protein>
    <recommendedName>
        <fullName evidence="3">Sulfur reduction protein DsrE</fullName>
    </recommendedName>
</protein>
<sequence length="113" mass="12906">MYYDIVFHFDKGIDELNITISNIKNYYTGLPKENFKAVLVVNGPGIKLMGKESSFSPDLKKLHEKGLNIRVCNNAMIHFNLKSEWLNPVCHIVPAGLLELVDLQRKGFVYIKP</sequence>
<keyword evidence="2" id="KW-1185">Reference proteome</keyword>
<dbReference type="InterPro" id="IPR027396">
    <property type="entry name" value="DsrEFH-like"/>
</dbReference>
<accession>A0ABN6S5W1</accession>
<dbReference type="Gene3D" id="3.40.1260.10">
    <property type="entry name" value="DsrEFH-like"/>
    <property type="match status" value="1"/>
</dbReference>
<dbReference type="Proteomes" id="UP001317742">
    <property type="component" value="Chromosome"/>
</dbReference>
<dbReference type="SUPFAM" id="SSF75169">
    <property type="entry name" value="DsrEFH-like"/>
    <property type="match status" value="1"/>
</dbReference>
<name>A0ABN6S5W1_9BACT</name>
<dbReference type="Pfam" id="PF02635">
    <property type="entry name" value="DsrE"/>
    <property type="match status" value="1"/>
</dbReference>
<evidence type="ECO:0008006" key="3">
    <source>
        <dbReference type="Google" id="ProtNLM"/>
    </source>
</evidence>
<dbReference type="InterPro" id="IPR003787">
    <property type="entry name" value="Sulphur_relay_DsrE/F-like"/>
</dbReference>
<organism evidence="1 2">
    <name type="scientific">Pseudodesulfovibrio nedwellii</name>
    <dbReference type="NCBI Taxonomy" id="2973072"/>
    <lineage>
        <taxon>Bacteria</taxon>
        <taxon>Pseudomonadati</taxon>
        <taxon>Thermodesulfobacteriota</taxon>
        <taxon>Desulfovibrionia</taxon>
        <taxon>Desulfovibrionales</taxon>
        <taxon>Desulfovibrionaceae</taxon>
    </lineage>
</organism>
<gene>
    <name evidence="1" type="ORF">SYK_20830</name>
</gene>
<proteinExistence type="predicted"/>
<dbReference type="PANTHER" id="PTHR37691:SF1">
    <property type="entry name" value="BLR3518 PROTEIN"/>
    <property type="match status" value="1"/>
</dbReference>
<evidence type="ECO:0000313" key="2">
    <source>
        <dbReference type="Proteomes" id="UP001317742"/>
    </source>
</evidence>